<evidence type="ECO:0000259" key="8">
    <source>
        <dbReference type="PROSITE" id="PS50850"/>
    </source>
</evidence>
<feature type="transmembrane region" description="Helical" evidence="7">
    <location>
        <begin position="365"/>
        <end position="386"/>
    </location>
</feature>
<dbReference type="PANTHER" id="PTHR23517:SF2">
    <property type="entry name" value="MULTIDRUG RESISTANCE PROTEIN MDTH"/>
    <property type="match status" value="1"/>
</dbReference>
<dbReference type="PROSITE" id="PS50850">
    <property type="entry name" value="MFS"/>
    <property type="match status" value="1"/>
</dbReference>
<evidence type="ECO:0000256" key="3">
    <source>
        <dbReference type="ARBA" id="ARBA00022475"/>
    </source>
</evidence>
<dbReference type="InterPro" id="IPR011701">
    <property type="entry name" value="MFS"/>
</dbReference>
<name>A0A2Z2NTI0_9GAMM</name>
<keyword evidence="5 7" id="KW-1133">Transmembrane helix</keyword>
<feature type="transmembrane region" description="Helical" evidence="7">
    <location>
        <begin position="9"/>
        <end position="31"/>
    </location>
</feature>
<evidence type="ECO:0000256" key="6">
    <source>
        <dbReference type="ARBA" id="ARBA00023136"/>
    </source>
</evidence>
<feature type="transmembrane region" description="Helical" evidence="7">
    <location>
        <begin position="130"/>
        <end position="151"/>
    </location>
</feature>
<evidence type="ECO:0000256" key="5">
    <source>
        <dbReference type="ARBA" id="ARBA00022989"/>
    </source>
</evidence>
<keyword evidence="3" id="KW-1003">Cell membrane</keyword>
<feature type="transmembrane region" description="Helical" evidence="7">
    <location>
        <begin position="301"/>
        <end position="325"/>
    </location>
</feature>
<dbReference type="InterPro" id="IPR020846">
    <property type="entry name" value="MFS_dom"/>
</dbReference>
<feature type="transmembrane region" description="Helical" evidence="7">
    <location>
        <begin position="337"/>
        <end position="359"/>
    </location>
</feature>
<accession>A0A2Z2NTI0</accession>
<feature type="transmembrane region" description="Helical" evidence="7">
    <location>
        <begin position="207"/>
        <end position="225"/>
    </location>
</feature>
<keyword evidence="10" id="KW-1185">Reference proteome</keyword>
<dbReference type="InterPro" id="IPR036259">
    <property type="entry name" value="MFS_trans_sf"/>
</dbReference>
<dbReference type="OrthoDB" id="8524807at2"/>
<evidence type="ECO:0000313" key="10">
    <source>
        <dbReference type="Proteomes" id="UP000250079"/>
    </source>
</evidence>
<protein>
    <recommendedName>
        <fullName evidence="8">Major facilitator superfamily (MFS) profile domain-containing protein</fullName>
    </recommendedName>
</protein>
<feature type="transmembrane region" description="Helical" evidence="7">
    <location>
        <begin position="96"/>
        <end position="123"/>
    </location>
</feature>
<feature type="transmembrane region" description="Helical" evidence="7">
    <location>
        <begin position="245"/>
        <end position="268"/>
    </location>
</feature>
<feature type="transmembrane region" description="Helical" evidence="7">
    <location>
        <begin position="72"/>
        <end position="90"/>
    </location>
</feature>
<comment type="subcellular location">
    <subcellularLocation>
        <location evidence="1">Cell membrane</location>
        <topology evidence="1">Multi-pass membrane protein</topology>
    </subcellularLocation>
</comment>
<dbReference type="GO" id="GO:0005886">
    <property type="term" value="C:plasma membrane"/>
    <property type="evidence" value="ECO:0007669"/>
    <property type="project" value="UniProtKB-SubCell"/>
</dbReference>
<keyword evidence="2" id="KW-0813">Transport</keyword>
<dbReference type="RefSeq" id="WP_088918956.1">
    <property type="nucleotide sequence ID" value="NZ_CP018632.1"/>
</dbReference>
<feature type="transmembrane region" description="Helical" evidence="7">
    <location>
        <begin position="275"/>
        <end position="295"/>
    </location>
</feature>
<dbReference type="InterPro" id="IPR050171">
    <property type="entry name" value="MFS_Transporters"/>
</dbReference>
<dbReference type="Gene3D" id="1.20.1250.20">
    <property type="entry name" value="MFS general substrate transporter like domains"/>
    <property type="match status" value="2"/>
</dbReference>
<evidence type="ECO:0000256" key="7">
    <source>
        <dbReference type="SAM" id="Phobius"/>
    </source>
</evidence>
<dbReference type="AlphaFoldDB" id="A0A2Z2NTI0"/>
<organism evidence="9 10">
    <name type="scientific">Granulosicoccus antarcticus IMCC3135</name>
    <dbReference type="NCBI Taxonomy" id="1192854"/>
    <lineage>
        <taxon>Bacteria</taxon>
        <taxon>Pseudomonadati</taxon>
        <taxon>Pseudomonadota</taxon>
        <taxon>Gammaproteobacteria</taxon>
        <taxon>Chromatiales</taxon>
        <taxon>Granulosicoccaceae</taxon>
        <taxon>Granulosicoccus</taxon>
    </lineage>
</organism>
<keyword evidence="4 7" id="KW-0812">Transmembrane</keyword>
<sequence>MQHTRLRFLFLNIGHFLNHLIILIFATAALRMMTDWGLSYAELIPYATPCFIAYGLCAIPAGWLGDKWSREGMMVVFFFGIGASSMLVGLASSPLQIAFCLTLVGVFAAIYHPVGIAMVVHGLNKTGVPLAINGIFGNMGVACAALLTGFLVDTSGWRSAFIVPGIASIGVGVLYLAFLRAEPASLAATAQNDNSDMQAHHIPRQMLLRLFGIVLFTTAIGGLIFQSTTFALPKVFDERLTDIAGTATLVGIYAFLVFSVAAFAQLAVGHLVDNYSVRTIFGTVALLQVLFFFVMAQLEGIGALLVAFAFMLVVFGQIPINDVLVGRIVRSEWRSRAYALSYIVSFSVSAAAVPTIAWIHGTHGFAMLFDVLSIAAFAIFLGTLLLPGKTHAINARVPSGVGPDQSDQQQ</sequence>
<evidence type="ECO:0000256" key="2">
    <source>
        <dbReference type="ARBA" id="ARBA00022448"/>
    </source>
</evidence>
<proteinExistence type="predicted"/>
<dbReference type="Pfam" id="PF07690">
    <property type="entry name" value="MFS_1"/>
    <property type="match status" value="1"/>
</dbReference>
<feature type="transmembrane region" description="Helical" evidence="7">
    <location>
        <begin position="157"/>
        <end position="178"/>
    </location>
</feature>
<evidence type="ECO:0000256" key="4">
    <source>
        <dbReference type="ARBA" id="ARBA00022692"/>
    </source>
</evidence>
<gene>
    <name evidence="9" type="ORF">IMCC3135_18730</name>
</gene>
<dbReference type="GO" id="GO:0022857">
    <property type="term" value="F:transmembrane transporter activity"/>
    <property type="evidence" value="ECO:0007669"/>
    <property type="project" value="InterPro"/>
</dbReference>
<keyword evidence="6 7" id="KW-0472">Membrane</keyword>
<dbReference type="SUPFAM" id="SSF103473">
    <property type="entry name" value="MFS general substrate transporter"/>
    <property type="match status" value="1"/>
</dbReference>
<feature type="domain" description="Major facilitator superfamily (MFS) profile" evidence="8">
    <location>
        <begin position="7"/>
        <end position="391"/>
    </location>
</feature>
<dbReference type="EMBL" id="CP018632">
    <property type="protein sequence ID" value="ASJ73825.1"/>
    <property type="molecule type" value="Genomic_DNA"/>
</dbReference>
<dbReference type="PANTHER" id="PTHR23517">
    <property type="entry name" value="RESISTANCE PROTEIN MDTM, PUTATIVE-RELATED-RELATED"/>
    <property type="match status" value="1"/>
</dbReference>
<dbReference type="KEGG" id="gai:IMCC3135_18730"/>
<reference evidence="9 10" key="1">
    <citation type="submission" date="2016-12" db="EMBL/GenBank/DDBJ databases">
        <authorList>
            <person name="Song W.-J."/>
            <person name="Kurnit D.M."/>
        </authorList>
    </citation>
    <scope>NUCLEOTIDE SEQUENCE [LARGE SCALE GENOMIC DNA]</scope>
    <source>
        <strain evidence="9 10">IMCC3135</strain>
    </source>
</reference>
<dbReference type="Proteomes" id="UP000250079">
    <property type="component" value="Chromosome"/>
</dbReference>
<evidence type="ECO:0000313" key="9">
    <source>
        <dbReference type="EMBL" id="ASJ73825.1"/>
    </source>
</evidence>
<feature type="transmembrane region" description="Helical" evidence="7">
    <location>
        <begin position="43"/>
        <end position="65"/>
    </location>
</feature>
<evidence type="ECO:0000256" key="1">
    <source>
        <dbReference type="ARBA" id="ARBA00004651"/>
    </source>
</evidence>